<gene>
    <name evidence="1" type="ORF">GTGU_04365</name>
</gene>
<comment type="caution">
    <text evidence="1">The sequence shown here is derived from an EMBL/GenBank/DDBJ whole genome shotgun (WGS) entry which is preliminary data.</text>
</comment>
<organism evidence="1 2">
    <name type="scientific">Trabulsiella guamensis ATCC 49490</name>
    <dbReference type="NCBI Taxonomy" id="1005994"/>
    <lineage>
        <taxon>Bacteria</taxon>
        <taxon>Pseudomonadati</taxon>
        <taxon>Pseudomonadota</taxon>
        <taxon>Gammaproteobacteria</taxon>
        <taxon>Enterobacterales</taxon>
        <taxon>Enterobacteriaceae</taxon>
        <taxon>Trabulsiella</taxon>
    </lineage>
</organism>
<accession>A0A084ZMK1</accession>
<dbReference type="AlphaFoldDB" id="A0A084ZMK1"/>
<keyword evidence="2" id="KW-1185">Reference proteome</keyword>
<dbReference type="eggNOG" id="ENOG50330M0">
    <property type="taxonomic scope" value="Bacteria"/>
</dbReference>
<proteinExistence type="predicted"/>
<dbReference type="OrthoDB" id="1084276at2"/>
<protein>
    <recommendedName>
        <fullName evidence="3">Lytic transglycosylase</fullName>
    </recommendedName>
</protein>
<sequence>MRHNIFYCKKWSIGYKEPITPLTEHEAQKLHSRGLPYTVLIDSDKEPTCFLEVIKNKKMVGVGFLDEQQKEYLMYQFQLVESGKLFLSMAVYREFAEHDGEGAGILNVSHGTTYTFNEDGSAVVREEQFNPYKLEESQTTVDVTGNYDQFPEFGKYDSLIRKER</sequence>
<evidence type="ECO:0000313" key="1">
    <source>
        <dbReference type="EMBL" id="KFB98695.1"/>
    </source>
</evidence>
<reference evidence="2" key="1">
    <citation type="submission" date="2014-05" db="EMBL/GenBank/DDBJ databases">
        <title>ATOL: Assembling a taxonomically balanced genome-scale reconstruction of the evolutionary history of the Enterobacteriaceae.</title>
        <authorList>
            <person name="Plunkett G. III"/>
            <person name="Neeno-Eckwall E.C."/>
            <person name="Glasner J.D."/>
            <person name="Perna N.T."/>
        </authorList>
    </citation>
    <scope>NUCLEOTIDE SEQUENCE [LARGE SCALE GENOMIC DNA]</scope>
    <source>
        <strain evidence="2">ATCC 49490</strain>
    </source>
</reference>
<dbReference type="Proteomes" id="UP000028630">
    <property type="component" value="Unassembled WGS sequence"/>
</dbReference>
<evidence type="ECO:0008006" key="3">
    <source>
        <dbReference type="Google" id="ProtNLM"/>
    </source>
</evidence>
<dbReference type="EMBL" id="JMTB01000121">
    <property type="protein sequence ID" value="KFB98695.1"/>
    <property type="molecule type" value="Genomic_DNA"/>
</dbReference>
<dbReference type="RefSeq" id="WP_038162383.1">
    <property type="nucleotide sequence ID" value="NZ_JMTB01000121.1"/>
</dbReference>
<evidence type="ECO:0000313" key="2">
    <source>
        <dbReference type="Proteomes" id="UP000028630"/>
    </source>
</evidence>
<name>A0A084ZMK1_9ENTR</name>